<evidence type="ECO:0000313" key="4">
    <source>
        <dbReference type="Proteomes" id="UP000001299"/>
    </source>
</evidence>
<feature type="domain" description="FAD-dependent protein C-terminal" evidence="2">
    <location>
        <begin position="341"/>
        <end position="475"/>
    </location>
</feature>
<evidence type="ECO:0000259" key="2">
    <source>
        <dbReference type="Pfam" id="PF21688"/>
    </source>
</evidence>
<evidence type="ECO:0000259" key="1">
    <source>
        <dbReference type="Pfam" id="PF01494"/>
    </source>
</evidence>
<dbReference type="PANTHER" id="PTHR42842">
    <property type="entry name" value="FAD/NAD(P)-BINDING OXIDOREDUCTASE"/>
    <property type="match status" value="1"/>
</dbReference>
<dbReference type="eggNOG" id="COG2509">
    <property type="taxonomic scope" value="Bacteria"/>
</dbReference>
<dbReference type="AlphaFoldDB" id="E0RUL1"/>
<dbReference type="Gene3D" id="3.30.70.2700">
    <property type="match status" value="1"/>
</dbReference>
<evidence type="ECO:0000313" key="3">
    <source>
        <dbReference type="EMBL" id="ADL34052.1"/>
    </source>
</evidence>
<dbReference type="InterPro" id="IPR002938">
    <property type="entry name" value="FAD-bd"/>
</dbReference>
<dbReference type="SUPFAM" id="SSF51905">
    <property type="entry name" value="FAD/NAD(P)-binding domain"/>
    <property type="match status" value="1"/>
</dbReference>
<reference evidence="3 4" key="1">
    <citation type="journal article" date="2010" name="PLoS ONE">
        <title>The glycobiome of the rumen bacterium Butyrivibrio proteoclasticus B316(T) highlights adaptation to a polysaccharide-rich environment.</title>
        <authorList>
            <person name="Kelly W.J."/>
            <person name="Leahy S.C."/>
            <person name="Altermann E."/>
            <person name="Yeoman C.J."/>
            <person name="Dunne J.C."/>
            <person name="Kong Z."/>
            <person name="Pacheco D.M."/>
            <person name="Li D."/>
            <person name="Noel S.J."/>
            <person name="Moon C.D."/>
            <person name="Cookson A.L."/>
            <person name="Attwood G.T."/>
        </authorList>
    </citation>
    <scope>NUCLEOTIDE SEQUENCE [LARGE SCALE GENOMIC DNA]</scope>
    <source>
        <strain evidence="4">ATCC 51982 / DSM 14932 / B316</strain>
    </source>
</reference>
<dbReference type="STRING" id="515622.bpr_I1314"/>
<feature type="domain" description="FAD-binding" evidence="1">
    <location>
        <begin position="139"/>
        <end position="171"/>
    </location>
</feature>
<gene>
    <name evidence="3" type="ordered locus">bpr_I1314</name>
</gene>
<dbReference type="Gene3D" id="3.50.50.60">
    <property type="entry name" value="FAD/NAD(P)-binding domain"/>
    <property type="match status" value="2"/>
</dbReference>
<proteinExistence type="predicted"/>
<dbReference type="Pfam" id="PF01494">
    <property type="entry name" value="FAD_binding_3"/>
    <property type="match status" value="1"/>
</dbReference>
<dbReference type="InterPro" id="IPR028348">
    <property type="entry name" value="FAD-binding_protein"/>
</dbReference>
<name>E0RUL1_BUTPB</name>
<keyword evidence="4" id="KW-1185">Reference proteome</keyword>
<protein>
    <submittedName>
        <fullName evidence="3">FAD dependent oxidoreductase</fullName>
    </submittedName>
</protein>
<sequence>MIRINQIKIQHDGKYHDSNELRSILTKKACKSLRINEKNIEKFEIIRHSIDARKKPDIFHIYMVDVALKGCDENVVVKKCRDKNVSVIADKGYSFSEQVEIRRKVIGESFTEAEALENATHVYEQNGNVNKDNNKNSNKVVIVGAGPAGLFCGYMLAMNGYKPILLERGADVDERTRIVEHFWKTGELNTSTNVQFGEGGAGTFSDGKLNTMVKDKDGRGREALRIFVENGANEDILYEAKPHIGTDILRNVVRNIREKIIACGGEVHFNSQVVDILTSGDHVIGVKYMSLCQNDEDHTNTDNPGSEQIIKCNKVVLAIGHSARDTFYMLKDKKVNMEPKPFAVGFRVEHPQELINLSQYGQEKPDGLMAAPYKLTATTDAGRGVYSFCMCPGGYVVNASSEEGMLAVNGMSYSRRDGKNANSAIIITVDPRDFGSEDVLSGVEFQRRLEKKAYELGKGKIPVEFYGDFKKAIDVETKACGTDKAESDCNDAHVIPQVIAFADGKKNTPNMCGEYVFADVHTILPTDLNTAFVEGMEKFGRIIKGYNSDGALVSGVESRTSSPVRINRDDTCQSVNVRGLYPCGEGAGYAGGIMSAAMDGMKVAEFIAAQNI</sequence>
<dbReference type="Pfam" id="PF21688">
    <property type="entry name" value="FAD-depend_C"/>
    <property type="match status" value="2"/>
</dbReference>
<dbReference type="PIRSF" id="PIRSF038984">
    <property type="entry name" value="FAD_binding_protein"/>
    <property type="match status" value="1"/>
</dbReference>
<organism evidence="3 4">
    <name type="scientific">Butyrivibrio proteoclasticus (strain ATCC 51982 / DSM 14932 / B316)</name>
    <name type="common">Clostridium proteoclasticum</name>
    <dbReference type="NCBI Taxonomy" id="515622"/>
    <lineage>
        <taxon>Bacteria</taxon>
        <taxon>Bacillati</taxon>
        <taxon>Bacillota</taxon>
        <taxon>Clostridia</taxon>
        <taxon>Lachnospirales</taxon>
        <taxon>Lachnospiraceae</taxon>
        <taxon>Butyrivibrio</taxon>
    </lineage>
</organism>
<dbReference type="HOGENOM" id="CLU_028644_3_0_9"/>
<feature type="domain" description="FAD-dependent protein C-terminal" evidence="2">
    <location>
        <begin position="506"/>
        <end position="560"/>
    </location>
</feature>
<dbReference type="InterPro" id="IPR049516">
    <property type="entry name" value="FAD-depend_C"/>
</dbReference>
<dbReference type="InterPro" id="IPR036188">
    <property type="entry name" value="FAD/NAD-bd_sf"/>
</dbReference>
<dbReference type="PANTHER" id="PTHR42842:SF3">
    <property type="entry name" value="FAD_NAD(P)-BINDING OXIDOREDUCTASE FAMILY PROTEIN"/>
    <property type="match status" value="1"/>
</dbReference>
<dbReference type="KEGG" id="bpb:bpr_I1314"/>
<dbReference type="EMBL" id="CP001810">
    <property type="protein sequence ID" value="ADL34052.1"/>
    <property type="molecule type" value="Genomic_DNA"/>
</dbReference>
<dbReference type="RefSeq" id="WP_013280706.1">
    <property type="nucleotide sequence ID" value="NC_014387.1"/>
</dbReference>
<dbReference type="GO" id="GO:0071949">
    <property type="term" value="F:FAD binding"/>
    <property type="evidence" value="ECO:0007669"/>
    <property type="project" value="InterPro"/>
</dbReference>
<dbReference type="Proteomes" id="UP000001299">
    <property type="component" value="Chromosome 1"/>
</dbReference>
<accession>E0RUL1</accession>